<evidence type="ECO:0000313" key="2">
    <source>
        <dbReference type="EMBL" id="KAK3097507.1"/>
    </source>
</evidence>
<comment type="caution">
    <text evidence="2">The sequence shown here is derived from an EMBL/GenBank/DDBJ whole genome shotgun (WGS) entry which is preliminary data.</text>
</comment>
<evidence type="ECO:0000259" key="1">
    <source>
        <dbReference type="Pfam" id="PF25037"/>
    </source>
</evidence>
<dbReference type="Proteomes" id="UP001186944">
    <property type="component" value="Unassembled WGS sequence"/>
</dbReference>
<accession>A0AA88YDU4</accession>
<evidence type="ECO:0000313" key="3">
    <source>
        <dbReference type="Proteomes" id="UP001186944"/>
    </source>
</evidence>
<organism evidence="2 3">
    <name type="scientific">Pinctada imbricata</name>
    <name type="common">Atlantic pearl-oyster</name>
    <name type="synonym">Pinctada martensii</name>
    <dbReference type="NCBI Taxonomy" id="66713"/>
    <lineage>
        <taxon>Eukaryota</taxon>
        <taxon>Metazoa</taxon>
        <taxon>Spiralia</taxon>
        <taxon>Lophotrochozoa</taxon>
        <taxon>Mollusca</taxon>
        <taxon>Bivalvia</taxon>
        <taxon>Autobranchia</taxon>
        <taxon>Pteriomorphia</taxon>
        <taxon>Pterioida</taxon>
        <taxon>Pterioidea</taxon>
        <taxon>Pteriidae</taxon>
        <taxon>Pinctada</taxon>
    </lineage>
</organism>
<dbReference type="GO" id="GO:0045053">
    <property type="term" value="P:protein retention in Golgi apparatus"/>
    <property type="evidence" value="ECO:0007669"/>
    <property type="project" value="TreeGrafter"/>
</dbReference>
<dbReference type="EMBL" id="VSWD01000007">
    <property type="protein sequence ID" value="KAK3097507.1"/>
    <property type="molecule type" value="Genomic_DNA"/>
</dbReference>
<name>A0AA88YDU4_PINIB</name>
<dbReference type="GO" id="GO:0006623">
    <property type="term" value="P:protein targeting to vacuole"/>
    <property type="evidence" value="ECO:0007669"/>
    <property type="project" value="TreeGrafter"/>
</dbReference>
<feature type="domain" description="Intermembrane lipid transfer protein VPS13-like C-terminal" evidence="1">
    <location>
        <begin position="262"/>
        <end position="367"/>
    </location>
</feature>
<dbReference type="AlphaFoldDB" id="A0AA88YDU4"/>
<dbReference type="Pfam" id="PF25037">
    <property type="entry name" value="VPS13_C"/>
    <property type="match status" value="1"/>
</dbReference>
<gene>
    <name evidence="2" type="ORF">FSP39_010303</name>
</gene>
<dbReference type="InterPro" id="IPR026847">
    <property type="entry name" value="VPS13"/>
</dbReference>
<dbReference type="GO" id="GO:0007005">
    <property type="term" value="P:mitochondrion organization"/>
    <property type="evidence" value="ECO:0007669"/>
    <property type="project" value="TreeGrafter"/>
</dbReference>
<dbReference type="InterPro" id="IPR056748">
    <property type="entry name" value="VPS13-like_C"/>
</dbReference>
<protein>
    <recommendedName>
        <fullName evidence="1">Intermembrane lipid transfer protein VPS13-like C-terminal domain-containing protein</fullName>
    </recommendedName>
</protein>
<keyword evidence="3" id="KW-1185">Reference proteome</keyword>
<dbReference type="PANTHER" id="PTHR16166:SF141">
    <property type="entry name" value="INTERMEMBRANE LIPID TRANSFER PROTEIN VPS13D"/>
    <property type="match status" value="1"/>
</dbReference>
<reference evidence="2" key="1">
    <citation type="submission" date="2019-08" db="EMBL/GenBank/DDBJ databases">
        <title>The improved chromosome-level genome for the pearl oyster Pinctada fucata martensii using PacBio sequencing and Hi-C.</title>
        <authorList>
            <person name="Zheng Z."/>
        </authorList>
    </citation>
    <scope>NUCLEOTIDE SEQUENCE</scope>
    <source>
        <strain evidence="2">ZZ-2019</strain>
        <tissue evidence="2">Adductor muscle</tissue>
    </source>
</reference>
<proteinExistence type="predicted"/>
<dbReference type="PANTHER" id="PTHR16166">
    <property type="entry name" value="VACUOLAR PROTEIN SORTING-ASSOCIATED PROTEIN VPS13"/>
    <property type="match status" value="1"/>
</dbReference>
<sequence length="402" mass="44006">MRKLSIQLEEQLLWKLLQFAGMGKEKNMQEQVTADEENPRKALVAATSVETKRYYFGTLKINTSRVILSMLTASKLSSDLSAIKQAMSVPLELKSQAAKILGSVDFLGNPLGLFNDVTEGLSGLIKDGNVGGLFKNVTHGLSNSTAKVASSLSDTVGNLNMDNVHNERRERIRNQGQSGGSHLVAGVKGFGVGIFGALTSLVTQPVQGFKEEGVEGFLTGIGKGVVGTVTKPVAGVLDLASGAANALKDTSASSSKMGPPRVRRPRCCHGPGRLLQAYNKGQAKSQELLHKLNRNRHSEYFIALEQLRSGKEDSLLAMITSSQVYFMRRGAHNPDNVILQVRYQDLQLCFVVKSDERYYIELVLNDKSSKELHKRPQVRCDKEYTAQRVSSYIIIIPINISL</sequence>